<dbReference type="AlphaFoldDB" id="Q2SHZ3"/>
<dbReference type="KEGG" id="hch:HCH_02960"/>
<comment type="cofactor">
    <cofactor evidence="1">
        <name>pantetheine 4'-phosphate</name>
        <dbReference type="ChEBI" id="CHEBI:47942"/>
    </cofactor>
</comment>
<evidence type="ECO:0000313" key="6">
    <source>
        <dbReference type="EMBL" id="ABC29731.1"/>
    </source>
</evidence>
<gene>
    <name evidence="6" type="ordered locus">HCH_02960</name>
</gene>
<keyword evidence="2" id="KW-0596">Phosphopantetheine</keyword>
<dbReference type="Pfam" id="PF00501">
    <property type="entry name" value="AMP-binding"/>
    <property type="match status" value="1"/>
</dbReference>
<dbReference type="InterPro" id="IPR010071">
    <property type="entry name" value="AA_adenyl_dom"/>
</dbReference>
<dbReference type="STRING" id="349521.HCH_02960"/>
<dbReference type="Gene3D" id="3.30.559.10">
    <property type="entry name" value="Chloramphenicol acetyltransferase-like domain"/>
    <property type="match status" value="1"/>
</dbReference>
<dbReference type="NCBIfam" id="TIGR01733">
    <property type="entry name" value="AA-adenyl-dom"/>
    <property type="match status" value="1"/>
</dbReference>
<dbReference type="InterPro" id="IPR042099">
    <property type="entry name" value="ANL_N_sf"/>
</dbReference>
<dbReference type="InterPro" id="IPR009081">
    <property type="entry name" value="PP-bd_ACP"/>
</dbReference>
<reference evidence="6 7" key="1">
    <citation type="journal article" date="2005" name="Nucleic Acids Res.">
        <title>Genomic blueprint of Hahella chejuensis, a marine microbe producing an algicidal agent.</title>
        <authorList>
            <person name="Jeong H."/>
            <person name="Yim J.H."/>
            <person name="Lee C."/>
            <person name="Choi S.-H."/>
            <person name="Park Y.K."/>
            <person name="Yoon S.H."/>
            <person name="Hur C.-G."/>
            <person name="Kang H.-Y."/>
            <person name="Kim D."/>
            <person name="Lee H.H."/>
            <person name="Park K.H."/>
            <person name="Park S.-H."/>
            <person name="Park H.-S."/>
            <person name="Lee H.K."/>
            <person name="Oh T.K."/>
            <person name="Kim J.F."/>
        </authorList>
    </citation>
    <scope>NUCLEOTIDE SEQUENCE [LARGE SCALE GENOMIC DNA]</scope>
    <source>
        <strain evidence="6 7">KCTC 2396</strain>
    </source>
</reference>
<dbReference type="HOGENOM" id="CLU_000022_2_4_6"/>
<dbReference type="Gene3D" id="3.30.559.30">
    <property type="entry name" value="Nonribosomal peptide synthetase, condensation domain"/>
    <property type="match status" value="1"/>
</dbReference>
<evidence type="ECO:0000256" key="4">
    <source>
        <dbReference type="SAM" id="MobiDB-lite"/>
    </source>
</evidence>
<dbReference type="Gene3D" id="3.40.50.12780">
    <property type="entry name" value="N-terminal domain of ligase-like"/>
    <property type="match status" value="1"/>
</dbReference>
<evidence type="ECO:0000313" key="7">
    <source>
        <dbReference type="Proteomes" id="UP000000238"/>
    </source>
</evidence>
<dbReference type="PANTHER" id="PTHR45527:SF1">
    <property type="entry name" value="FATTY ACID SYNTHASE"/>
    <property type="match status" value="1"/>
</dbReference>
<keyword evidence="3" id="KW-0597">Phosphoprotein</keyword>
<dbReference type="FunFam" id="1.10.1200.10:FF:000005">
    <property type="entry name" value="Nonribosomal peptide synthetase 1"/>
    <property type="match status" value="1"/>
</dbReference>
<feature type="compositionally biased region" description="Low complexity" evidence="4">
    <location>
        <begin position="1048"/>
        <end position="1057"/>
    </location>
</feature>
<dbReference type="InterPro" id="IPR045851">
    <property type="entry name" value="AMP-bd_C_sf"/>
</dbReference>
<keyword evidence="7" id="KW-1185">Reference proteome</keyword>
<accession>Q2SHZ3</accession>
<evidence type="ECO:0000256" key="1">
    <source>
        <dbReference type="ARBA" id="ARBA00001957"/>
    </source>
</evidence>
<dbReference type="Pfam" id="PF00668">
    <property type="entry name" value="Condensation"/>
    <property type="match status" value="1"/>
</dbReference>
<dbReference type="Gene3D" id="1.10.1200.10">
    <property type="entry name" value="ACP-like"/>
    <property type="match status" value="1"/>
</dbReference>
<dbReference type="RefSeq" id="WP_011396800.1">
    <property type="nucleotide sequence ID" value="NC_007645.1"/>
</dbReference>
<dbReference type="OrthoDB" id="9757559at2"/>
<dbReference type="FunFam" id="3.30.559.10:FF:000012">
    <property type="entry name" value="Non-ribosomal peptide synthetase"/>
    <property type="match status" value="1"/>
</dbReference>
<dbReference type="PANTHER" id="PTHR45527">
    <property type="entry name" value="NONRIBOSOMAL PEPTIDE SYNTHETASE"/>
    <property type="match status" value="1"/>
</dbReference>
<dbReference type="GO" id="GO:0003824">
    <property type="term" value="F:catalytic activity"/>
    <property type="evidence" value="ECO:0007669"/>
    <property type="project" value="InterPro"/>
</dbReference>
<dbReference type="InterPro" id="IPR000873">
    <property type="entry name" value="AMP-dep_synth/lig_dom"/>
</dbReference>
<organism evidence="6 7">
    <name type="scientific">Hahella chejuensis (strain KCTC 2396)</name>
    <dbReference type="NCBI Taxonomy" id="349521"/>
    <lineage>
        <taxon>Bacteria</taxon>
        <taxon>Pseudomonadati</taxon>
        <taxon>Pseudomonadota</taxon>
        <taxon>Gammaproteobacteria</taxon>
        <taxon>Oceanospirillales</taxon>
        <taxon>Hahellaceae</taxon>
        <taxon>Hahella</taxon>
    </lineage>
</organism>
<dbReference type="PROSITE" id="PS00455">
    <property type="entry name" value="AMP_BINDING"/>
    <property type="match status" value="1"/>
</dbReference>
<dbReference type="InterPro" id="IPR006162">
    <property type="entry name" value="Ppantetheine_attach_site"/>
</dbReference>
<dbReference type="PROSITE" id="PS00012">
    <property type="entry name" value="PHOSPHOPANTETHEINE"/>
    <property type="match status" value="1"/>
</dbReference>
<dbReference type="CDD" id="cd05930">
    <property type="entry name" value="A_NRPS"/>
    <property type="match status" value="1"/>
</dbReference>
<dbReference type="EMBL" id="CP000155">
    <property type="protein sequence ID" value="ABC29731.1"/>
    <property type="molecule type" value="Genomic_DNA"/>
</dbReference>
<dbReference type="InterPro" id="IPR023213">
    <property type="entry name" value="CAT-like_dom_sf"/>
</dbReference>
<protein>
    <submittedName>
        <fullName evidence="6">Non-ribosomal peptide synthetase modules and related protein</fullName>
    </submittedName>
</protein>
<dbReference type="CDD" id="cd19543">
    <property type="entry name" value="DCL_NRPS"/>
    <property type="match status" value="1"/>
</dbReference>
<feature type="domain" description="Carrier" evidence="5">
    <location>
        <begin position="975"/>
        <end position="1050"/>
    </location>
</feature>
<dbReference type="SUPFAM" id="SSF56801">
    <property type="entry name" value="Acetyl-CoA synthetase-like"/>
    <property type="match status" value="1"/>
</dbReference>
<dbReference type="Gene3D" id="3.30.300.30">
    <property type="match status" value="1"/>
</dbReference>
<dbReference type="GO" id="GO:0031177">
    <property type="term" value="F:phosphopantetheine binding"/>
    <property type="evidence" value="ECO:0007669"/>
    <property type="project" value="TreeGrafter"/>
</dbReference>
<name>Q2SHZ3_HAHCH</name>
<dbReference type="InterPro" id="IPR036736">
    <property type="entry name" value="ACP-like_sf"/>
</dbReference>
<dbReference type="PROSITE" id="PS50075">
    <property type="entry name" value="CARRIER"/>
    <property type="match status" value="1"/>
</dbReference>
<evidence type="ECO:0000259" key="5">
    <source>
        <dbReference type="PROSITE" id="PS50075"/>
    </source>
</evidence>
<proteinExistence type="predicted"/>
<evidence type="ECO:0000256" key="2">
    <source>
        <dbReference type="ARBA" id="ARBA00022450"/>
    </source>
</evidence>
<evidence type="ECO:0000256" key="3">
    <source>
        <dbReference type="ARBA" id="ARBA00022553"/>
    </source>
</evidence>
<feature type="compositionally biased region" description="Polar residues" evidence="4">
    <location>
        <begin position="1078"/>
        <end position="1092"/>
    </location>
</feature>
<dbReference type="Pfam" id="PF00550">
    <property type="entry name" value="PP-binding"/>
    <property type="match status" value="1"/>
</dbReference>
<dbReference type="GO" id="GO:0043041">
    <property type="term" value="P:amino acid activation for nonribosomal peptide biosynthetic process"/>
    <property type="evidence" value="ECO:0007669"/>
    <property type="project" value="TreeGrafter"/>
</dbReference>
<sequence length="1092" mass="121476">MIKKENLKDLYPLSPMQEGMLYQSLLHPDAPVYHEQALYRLRGALRVDLLEQAWERLFQRHDILRVQFIAEKVSRPLQAVLHQRVGEFHYNDLREASPDFQEELIRQAQTEDRQRSFDLQREPLMRMRLLQLSDDRFALLWSLHHILMDGWCLGLLLRDFTLIYDALREGRPVDLPAPPPYSRYIQWLERQDQIRARDYWRAQLQDSHQAAQIPRQQTLAPASAGKRTLTHTLPAPLSERVRQAAADWGLTPGALLQAAWGALLARYNDCDDVAFGTLVSGRPAELPGAMEMVGVFINTLPLRLRIGPDDTLRELAKTTQMRLLEAESRQYLPLSDIQSLCPLGKDLITHLFAFENYPAPAHPDGAFRDAIQVESISKHEDIPYDFGVTATPEHGPEGATLVMRYLYNPAQFESAFVERLSGHYERLLRQGLGAAGNIRPIALQQIDLLDNAERDRLHAFRGEDAPLPSCDSYLDLFEQAVAAAPDSIAVEDGARRISYRELDERVNALAALLQKRYDVGVEDRIGVVLPRSAALLIAELAAGKAGAAFVPVDPDYPPERRLRTFQQAQCKLVIGDAAEAALWREHSQIPFLNLDAVDPHSRRAQAPERACGLRSLAYVIFTSGSTGEPKGVMLEHVGLINLIQWSRRQFNIQAGSRTTLLASPAFDASVWESLPSLCAGATIVITPDALRRDVGPLCEFLHEQRIDISFLPPALCEEACVNYPHLLQNIVLQSGGDTLKGIRNGGASDRIKVSNNYGPSEFSVCAASCYLAPQEPSPYPIGKPIANAEVLILDSQRRLAPLGAAGEIALSGPSLARGYWGRADLTAAHFVAHPLRPGERVYLTGDKGRWREDGNLDFLGRIDDQLSVRGHRVEPAEIEHLLSRHERVRAAAVAATRGADGHTLLAAFVTPRSADDSPLDLNDIRQWLARRAPAYMTPAILRERDSLPLNANGKLDRQAIRREAEQLRAEAPYEAPQTDTEKLVADIWSQVLDHRPIGRNDHFLELGGHSLSATRALSQLRGRLRRDLSLALLFDKPVLKDLAAAIDAPGAAAPSAPESGIRRADRSRYAVAAHRSEIQNPETQNPAAAESS</sequence>
<dbReference type="InterPro" id="IPR020845">
    <property type="entry name" value="AMP-binding_CS"/>
</dbReference>
<dbReference type="GO" id="GO:0044550">
    <property type="term" value="P:secondary metabolite biosynthetic process"/>
    <property type="evidence" value="ECO:0007669"/>
    <property type="project" value="TreeGrafter"/>
</dbReference>
<dbReference type="InterPro" id="IPR025110">
    <property type="entry name" value="AMP-bd_C"/>
</dbReference>
<dbReference type="eggNOG" id="COG1020">
    <property type="taxonomic scope" value="Bacteria"/>
</dbReference>
<dbReference type="InterPro" id="IPR001242">
    <property type="entry name" value="Condensation_dom"/>
</dbReference>
<dbReference type="SUPFAM" id="SSF47336">
    <property type="entry name" value="ACP-like"/>
    <property type="match status" value="1"/>
</dbReference>
<dbReference type="Proteomes" id="UP000000238">
    <property type="component" value="Chromosome"/>
</dbReference>
<dbReference type="Pfam" id="PF13193">
    <property type="entry name" value="AMP-binding_C"/>
    <property type="match status" value="1"/>
</dbReference>
<feature type="region of interest" description="Disordered" evidence="4">
    <location>
        <begin position="1048"/>
        <end position="1092"/>
    </location>
</feature>
<dbReference type="GO" id="GO:0005737">
    <property type="term" value="C:cytoplasm"/>
    <property type="evidence" value="ECO:0007669"/>
    <property type="project" value="TreeGrafter"/>
</dbReference>
<dbReference type="SUPFAM" id="SSF52777">
    <property type="entry name" value="CoA-dependent acyltransferases"/>
    <property type="match status" value="2"/>
</dbReference>
<dbReference type="FunFam" id="3.40.50.980:FF:000001">
    <property type="entry name" value="Non-ribosomal peptide synthetase"/>
    <property type="match status" value="1"/>
</dbReference>